<dbReference type="PANTHER" id="PTHR30419">
    <property type="entry name" value="HTH-TYPE TRANSCRIPTIONAL REGULATOR YBHD"/>
    <property type="match status" value="1"/>
</dbReference>
<reference evidence="6 7" key="1">
    <citation type="submission" date="2015-03" db="EMBL/GenBank/DDBJ databases">
        <title>Genome Assembly of Staphylococcus cohnii subsp. cohnii strain G22B2.</title>
        <authorList>
            <person name="Nair G."/>
            <person name="Kaur G."/>
            <person name="Khatri I."/>
            <person name="Singh N.K."/>
            <person name="Sathyabama S."/>
            <person name="Maurya S.K."/>
            <person name="Subramanian S."/>
            <person name="Agrewala J.N."/>
            <person name="Mayilraj S."/>
        </authorList>
    </citation>
    <scope>NUCLEOTIDE SEQUENCE [LARGE SCALE GENOMIC DNA]</scope>
    <source>
        <strain evidence="6 7">G22B2</strain>
    </source>
</reference>
<evidence type="ECO:0000313" key="6">
    <source>
        <dbReference type="EMBL" id="KKI63396.1"/>
    </source>
</evidence>
<dbReference type="Pfam" id="PF03466">
    <property type="entry name" value="LysR_substrate"/>
    <property type="match status" value="1"/>
</dbReference>
<dbReference type="CDD" id="cd05466">
    <property type="entry name" value="PBP2_LTTR_substrate"/>
    <property type="match status" value="1"/>
</dbReference>
<proteinExistence type="inferred from homology"/>
<evidence type="ECO:0000256" key="4">
    <source>
        <dbReference type="ARBA" id="ARBA00023163"/>
    </source>
</evidence>
<dbReference type="AlphaFoldDB" id="A0A0M2NUI5"/>
<evidence type="ECO:0000256" key="2">
    <source>
        <dbReference type="ARBA" id="ARBA00023015"/>
    </source>
</evidence>
<dbReference type="PANTHER" id="PTHR30419:SF8">
    <property type="entry name" value="NITROGEN ASSIMILATION TRANSCRIPTIONAL ACTIVATOR-RELATED"/>
    <property type="match status" value="1"/>
</dbReference>
<evidence type="ECO:0000259" key="5">
    <source>
        <dbReference type="PROSITE" id="PS50931"/>
    </source>
</evidence>
<dbReference type="GO" id="GO:0003700">
    <property type="term" value="F:DNA-binding transcription factor activity"/>
    <property type="evidence" value="ECO:0007669"/>
    <property type="project" value="InterPro"/>
</dbReference>
<dbReference type="EMBL" id="LAKJ01000014">
    <property type="protein sequence ID" value="KKI63396.1"/>
    <property type="molecule type" value="Genomic_DNA"/>
</dbReference>
<dbReference type="InterPro" id="IPR050950">
    <property type="entry name" value="HTH-type_LysR_regulators"/>
</dbReference>
<evidence type="ECO:0000256" key="1">
    <source>
        <dbReference type="ARBA" id="ARBA00009437"/>
    </source>
</evidence>
<dbReference type="SUPFAM" id="SSF53850">
    <property type="entry name" value="Periplasmic binding protein-like II"/>
    <property type="match status" value="1"/>
</dbReference>
<comment type="similarity">
    <text evidence="1">Belongs to the LysR transcriptional regulatory family.</text>
</comment>
<sequence>MNIDYIEDFIKVAECQSLNQASDLLNISTPALSKRIKHIENYFECDLFYRTSRGIFLTKNGEIVLENLLIVRQNFKNLKLQIFESINSNIRLGLLPSFSLYKLENSKKKMLDNNIEIKIENNTQILLEHLYNGDIDVIIGDITSNESQKLFYKYVYSEDYMIVYSRNSGLINNDSIAVDTLKNYKIFVLTPPCDTLAFIRKNFSEMKLEIEYKDNLESIFASVKTGQGITIIPKSLTTRVESMNLQISKLGNYSRDVGLIGYNKKTLDNVFEMLPEV</sequence>
<name>A0A0M2NUI5_STACC</name>
<dbReference type="GO" id="GO:0005829">
    <property type="term" value="C:cytosol"/>
    <property type="evidence" value="ECO:0007669"/>
    <property type="project" value="TreeGrafter"/>
</dbReference>
<gene>
    <name evidence="6" type="ORF">UF66_0813</name>
</gene>
<dbReference type="InterPro" id="IPR036388">
    <property type="entry name" value="WH-like_DNA-bd_sf"/>
</dbReference>
<feature type="domain" description="HTH lysR-type" evidence="5">
    <location>
        <begin position="1"/>
        <end position="58"/>
    </location>
</feature>
<dbReference type="Proteomes" id="UP000034455">
    <property type="component" value="Unassembled WGS sequence"/>
</dbReference>
<dbReference type="InterPro" id="IPR005119">
    <property type="entry name" value="LysR_subst-bd"/>
</dbReference>
<keyword evidence="3" id="KW-0238">DNA-binding</keyword>
<dbReference type="SUPFAM" id="SSF46785">
    <property type="entry name" value="Winged helix' DNA-binding domain"/>
    <property type="match status" value="1"/>
</dbReference>
<keyword evidence="4" id="KW-0804">Transcription</keyword>
<dbReference type="PROSITE" id="PS50931">
    <property type="entry name" value="HTH_LYSR"/>
    <property type="match status" value="1"/>
</dbReference>
<dbReference type="InterPro" id="IPR000847">
    <property type="entry name" value="LysR_HTH_N"/>
</dbReference>
<accession>A0A0M2NUI5</accession>
<dbReference type="Gene3D" id="1.10.10.10">
    <property type="entry name" value="Winged helix-like DNA-binding domain superfamily/Winged helix DNA-binding domain"/>
    <property type="match status" value="1"/>
</dbReference>
<evidence type="ECO:0000313" key="7">
    <source>
        <dbReference type="Proteomes" id="UP000034455"/>
    </source>
</evidence>
<dbReference type="InterPro" id="IPR036390">
    <property type="entry name" value="WH_DNA-bd_sf"/>
</dbReference>
<evidence type="ECO:0000256" key="3">
    <source>
        <dbReference type="ARBA" id="ARBA00023125"/>
    </source>
</evidence>
<organism evidence="6 7">
    <name type="scientific">Staphylococcus cohnii subsp. cohnii</name>
    <dbReference type="NCBI Taxonomy" id="74704"/>
    <lineage>
        <taxon>Bacteria</taxon>
        <taxon>Bacillati</taxon>
        <taxon>Bacillota</taxon>
        <taxon>Bacilli</taxon>
        <taxon>Bacillales</taxon>
        <taxon>Staphylococcaceae</taxon>
        <taxon>Staphylococcus</taxon>
        <taxon>Staphylococcus cohnii species complex</taxon>
    </lineage>
</organism>
<dbReference type="GO" id="GO:0003677">
    <property type="term" value="F:DNA binding"/>
    <property type="evidence" value="ECO:0007669"/>
    <property type="project" value="UniProtKB-KW"/>
</dbReference>
<dbReference type="Pfam" id="PF00126">
    <property type="entry name" value="HTH_1"/>
    <property type="match status" value="1"/>
</dbReference>
<dbReference type="RefSeq" id="WP_046467746.1">
    <property type="nucleotide sequence ID" value="NZ_LAKJ01000014.1"/>
</dbReference>
<keyword evidence="2" id="KW-0805">Transcription regulation</keyword>
<protein>
    <submittedName>
        <fullName evidence="6">Pca operon transcriptional activator PcaQ</fullName>
    </submittedName>
</protein>
<dbReference type="PATRIC" id="fig|74704.6.peg.829"/>
<comment type="caution">
    <text evidence="6">The sequence shown here is derived from an EMBL/GenBank/DDBJ whole genome shotgun (WGS) entry which is preliminary data.</text>
</comment>
<dbReference type="Gene3D" id="3.40.190.10">
    <property type="entry name" value="Periplasmic binding protein-like II"/>
    <property type="match status" value="2"/>
</dbReference>